<accession>A0A7H8N372</accession>
<proteinExistence type="predicted"/>
<evidence type="ECO:0000313" key="1">
    <source>
        <dbReference type="EMBL" id="QKW48836.1"/>
    </source>
</evidence>
<name>A0A7H8N372_9ACTN</name>
<dbReference type="EMBL" id="CP054929">
    <property type="protein sequence ID" value="QKW48836.1"/>
    <property type="molecule type" value="Genomic_DNA"/>
</dbReference>
<protein>
    <submittedName>
        <fullName evidence="1">Uncharacterized protein</fullName>
    </submittedName>
</protein>
<gene>
    <name evidence="1" type="ORF">HUT08_03960</name>
</gene>
<reference evidence="1 2" key="1">
    <citation type="submission" date="2020-06" db="EMBL/GenBank/DDBJ databases">
        <title>Genome mining for natural products.</title>
        <authorList>
            <person name="Zhang B."/>
            <person name="Shi J."/>
            <person name="Ge H."/>
        </authorList>
    </citation>
    <scope>NUCLEOTIDE SEQUENCE [LARGE SCALE GENOMIC DNA]</scope>
    <source>
        <strain evidence="1 2">NA00687</strain>
    </source>
</reference>
<evidence type="ECO:0000313" key="2">
    <source>
        <dbReference type="Proteomes" id="UP000509303"/>
    </source>
</evidence>
<dbReference type="AlphaFoldDB" id="A0A7H8N372"/>
<dbReference type="RefSeq" id="WP_176160568.1">
    <property type="nucleotide sequence ID" value="NZ_CP054929.1"/>
</dbReference>
<sequence length="142" mass="15905">MWDGRYVRFQGTTRNERGAYPGIFVLVNGLAREGRLTAEQERFRRTSNAWYDAAYTNPSHVDASVYDRERHPTAVAWFKSSARHLIERADGYLEILTAHGVAWVRLSSTDPGRVLYEDAVQIVVVPHASAAPGSASDVARSR</sequence>
<keyword evidence="2" id="KW-1185">Reference proteome</keyword>
<dbReference type="Proteomes" id="UP000509303">
    <property type="component" value="Chromosome"/>
</dbReference>
<organism evidence="1 2">
    <name type="scientific">Streptomyces buecherae</name>
    <dbReference type="NCBI Taxonomy" id="2763006"/>
    <lineage>
        <taxon>Bacteria</taxon>
        <taxon>Bacillati</taxon>
        <taxon>Actinomycetota</taxon>
        <taxon>Actinomycetes</taxon>
        <taxon>Kitasatosporales</taxon>
        <taxon>Streptomycetaceae</taxon>
        <taxon>Streptomyces</taxon>
    </lineage>
</organism>